<dbReference type="OrthoDB" id="958178at2"/>
<comment type="caution">
    <text evidence="1">The sequence shown here is derived from an EMBL/GenBank/DDBJ whole genome shotgun (WGS) entry which is preliminary data.</text>
</comment>
<protein>
    <submittedName>
        <fullName evidence="1">Uncharacterized protein</fullName>
    </submittedName>
</protein>
<sequence>MKGQEQSVSATYEASAVEVQNLILDWVEATEQFHNRYAKLTEVINSLRGGSRRQDSATRMRLRQLMTLRQHMSDVLMTLLMDMNNPKIGKFQSSQSGQLHSHARLLSDLNQEIDAELVNGASMIKTVAQA</sequence>
<dbReference type="Proteomes" id="UP000238375">
    <property type="component" value="Unassembled WGS sequence"/>
</dbReference>
<evidence type="ECO:0000313" key="2">
    <source>
        <dbReference type="Proteomes" id="UP000238375"/>
    </source>
</evidence>
<name>A0A2T0S736_9BACT</name>
<gene>
    <name evidence="1" type="ORF">CLV58_12619</name>
</gene>
<dbReference type="EMBL" id="PVTE01000026">
    <property type="protein sequence ID" value="PRY29237.1"/>
    <property type="molecule type" value="Genomic_DNA"/>
</dbReference>
<keyword evidence="2" id="KW-1185">Reference proteome</keyword>
<proteinExistence type="predicted"/>
<dbReference type="AlphaFoldDB" id="A0A2T0S736"/>
<accession>A0A2T0S736</accession>
<reference evidence="1 2" key="1">
    <citation type="submission" date="2018-03" db="EMBL/GenBank/DDBJ databases">
        <title>Genomic Encyclopedia of Archaeal and Bacterial Type Strains, Phase II (KMG-II): from individual species to whole genera.</title>
        <authorList>
            <person name="Goeker M."/>
        </authorList>
    </citation>
    <scope>NUCLEOTIDE SEQUENCE [LARGE SCALE GENOMIC DNA]</scope>
    <source>
        <strain evidence="1 2">DSM 28354</strain>
    </source>
</reference>
<evidence type="ECO:0000313" key="1">
    <source>
        <dbReference type="EMBL" id="PRY29237.1"/>
    </source>
</evidence>
<organism evidence="1 2">
    <name type="scientific">Spirosoma oryzae</name>
    <dbReference type="NCBI Taxonomy" id="1469603"/>
    <lineage>
        <taxon>Bacteria</taxon>
        <taxon>Pseudomonadati</taxon>
        <taxon>Bacteroidota</taxon>
        <taxon>Cytophagia</taxon>
        <taxon>Cytophagales</taxon>
        <taxon>Cytophagaceae</taxon>
        <taxon>Spirosoma</taxon>
    </lineage>
</organism>